<dbReference type="Proteomes" id="UP000790787">
    <property type="component" value="Chromosome 19"/>
</dbReference>
<evidence type="ECO:0000313" key="2">
    <source>
        <dbReference type="RefSeq" id="XP_075095211.1"/>
    </source>
</evidence>
<keyword evidence="1" id="KW-1185">Reference proteome</keyword>
<reference evidence="1" key="1">
    <citation type="journal article" date="2014" name="Nat. Commun.">
        <title>The tobacco genome sequence and its comparison with those of tomato and potato.</title>
        <authorList>
            <person name="Sierro N."/>
            <person name="Battey J.N."/>
            <person name="Ouadi S."/>
            <person name="Bakaher N."/>
            <person name="Bovet L."/>
            <person name="Willig A."/>
            <person name="Goepfert S."/>
            <person name="Peitsch M.C."/>
            <person name="Ivanov N.V."/>
        </authorList>
    </citation>
    <scope>NUCLEOTIDE SEQUENCE [LARGE SCALE GENOMIC DNA]</scope>
</reference>
<proteinExistence type="predicted"/>
<sequence>MVRDMRARVRRFVLALSDDLFVDANIASQSNDMTITKMVAFVQGNEDRLKEEERLQREKDREFSKRAKSVGNFSQGESQAGGNRPFFRKPKLGPAPSLASAPIQKSNFNKKNQNFRAAGSQLHTSVDYRVAGYPICNRGNVAQSTNSAAPQNSQAQQGHGAAKSSNVGGGRNCLYALAGHQDIEARGDVVTGTLTVFTFDVYALMDPGSSLSYVTPYIAKKFRIEPEKLCEPFEVSTLVGESVIARCIYRGYPVKVYYRLTVADLVELEMVDFDVIMGMDWDADAQIPTLQSVPIVNEFPKVFPEDLPGVPPDREIDFGIDLLPGTKPISILLYRMAPSELKDLKVQLKDLLDKGFIRPNVSPWGASVLFVRKKDGSLRMCIDYHQLNKVTIKNNETDHAEYLRFVLQTLQDHKLYAKFSKCEFWLKSVAFLGHVISGEGVKIDSEEGQISMVGRLRESFEELKKRLISAPILTLPEGTEGFVVYCDASGVGLRCVLMQYGKVIAYASRQLKAHEKNYPTHDLELAAMVFALKIWRHYLYGVHVDIFTDHKSLQYIFKQRELNLRQRRWLELLTDYDIYILYHPGKANIVADALNRRSMGSLAHVKADKRTMMKEVHHLASLRVRILDSEDGGLKEGFHKHKTTDFEQGGGDGTLRYKGRLCVPNVDGLRERIMSEAHNSRSWCSVHFWKSFQKRLGTKVNLSTAFHPQTDGQKFMGDLSLVVPTEIIGVKDSLTYEEIPVAILDRQVCKLRTKEIASVKVLWRNQKVEKATWEVEKDMKCRYTHLFEEQRKM</sequence>
<accession>A0AC58TDC9</accession>
<reference evidence="2" key="2">
    <citation type="submission" date="2025-08" db="UniProtKB">
        <authorList>
            <consortium name="RefSeq"/>
        </authorList>
    </citation>
    <scope>IDENTIFICATION</scope>
    <source>
        <tissue evidence="2">Leaf</tissue>
    </source>
</reference>
<organism evidence="1 2">
    <name type="scientific">Nicotiana tabacum</name>
    <name type="common">Common tobacco</name>
    <dbReference type="NCBI Taxonomy" id="4097"/>
    <lineage>
        <taxon>Eukaryota</taxon>
        <taxon>Viridiplantae</taxon>
        <taxon>Streptophyta</taxon>
        <taxon>Embryophyta</taxon>
        <taxon>Tracheophyta</taxon>
        <taxon>Spermatophyta</taxon>
        <taxon>Magnoliopsida</taxon>
        <taxon>eudicotyledons</taxon>
        <taxon>Gunneridae</taxon>
        <taxon>Pentapetalae</taxon>
        <taxon>asterids</taxon>
        <taxon>lamiids</taxon>
        <taxon>Solanales</taxon>
        <taxon>Solanaceae</taxon>
        <taxon>Nicotianoideae</taxon>
        <taxon>Nicotianeae</taxon>
        <taxon>Nicotiana</taxon>
    </lineage>
</organism>
<name>A0AC58TDC9_TOBAC</name>
<gene>
    <name evidence="2" type="primary">LOC142173505</name>
</gene>
<dbReference type="RefSeq" id="XP_075095211.1">
    <property type="nucleotide sequence ID" value="XM_075239110.1"/>
</dbReference>
<evidence type="ECO:0000313" key="1">
    <source>
        <dbReference type="Proteomes" id="UP000790787"/>
    </source>
</evidence>
<protein>
    <submittedName>
        <fullName evidence="2">Uncharacterized protein LOC142173505</fullName>
    </submittedName>
</protein>